<keyword evidence="1" id="KW-0472">Membrane</keyword>
<dbReference type="AlphaFoldDB" id="A0A2S9V7R5"/>
<evidence type="ECO:0000313" key="2">
    <source>
        <dbReference type="EMBL" id="PRO72365.1"/>
    </source>
</evidence>
<dbReference type="RefSeq" id="WP_105935604.1">
    <property type="nucleotide sequence ID" value="NZ_PVNP01000188.1"/>
</dbReference>
<sequence length="374" mass="39905">MKAKTTTLSAERGAIVLTSVVLLLTMAALVTLYTGQVKSFENLITLNVQNRLLAFNSAEAGLMKALGILTIEPYWDGAQFTESLPGQGSFTTAGSWEEIHRESTTQRLITLESVGQSPDRLSAVTVTEQALVYPLVANLPDAPLVVAGGIAAGGNFEVVANPDGGGVGVPLSIWSDLDVDLLNGSGTTCNQESFAEGNCSSAPYSQTAHQGPDILDNDVNFPDDLLEYIFNIPANQWALLRNEADEVLSTCTSLGAATSGFIWVEGHCYVTANTSLGNDTNPVLLVVANGDLTMNSGSIITGLVVSFRKPTTAMDYEIYMAGGARVVGGMIANHDLGHANGYYHSTYHQDVLTLLQQHNAFQRLARVPGSWRDY</sequence>
<keyword evidence="1" id="KW-0812">Transmembrane</keyword>
<dbReference type="OrthoDB" id="6017064at2"/>
<keyword evidence="1" id="KW-1133">Transmembrane helix</keyword>
<dbReference type="EMBL" id="PVNP01000188">
    <property type="protein sequence ID" value="PRO72365.1"/>
    <property type="molecule type" value="Genomic_DNA"/>
</dbReference>
<evidence type="ECO:0000313" key="3">
    <source>
        <dbReference type="Proteomes" id="UP000238949"/>
    </source>
</evidence>
<comment type="caution">
    <text evidence="2">The sequence shown here is derived from an EMBL/GenBank/DDBJ whole genome shotgun (WGS) entry which is preliminary data.</text>
</comment>
<proteinExistence type="predicted"/>
<dbReference type="Proteomes" id="UP000238949">
    <property type="component" value="Unassembled WGS sequence"/>
</dbReference>
<name>A0A2S9V7R5_9ALTE</name>
<protein>
    <recommendedName>
        <fullName evidence="4">Type 4 fimbrial biogenesis protein PilX N-terminal domain-containing protein</fullName>
    </recommendedName>
</protein>
<reference evidence="3" key="1">
    <citation type="journal article" date="2020" name="Int. J. Syst. Evol. Microbiol.">
        <title>Alteromonas alba sp. nov., a marine bacterium isolated from the seawater of the West Pacific Ocean.</title>
        <authorList>
            <person name="Sun C."/>
            <person name="Wu Y.-H."/>
            <person name="Xamxidin M."/>
            <person name="Cheng H."/>
            <person name="Xu X.-W."/>
        </authorList>
    </citation>
    <scope>NUCLEOTIDE SEQUENCE [LARGE SCALE GENOMIC DNA]</scope>
    <source>
        <strain evidence="3">190</strain>
    </source>
</reference>
<evidence type="ECO:0008006" key="4">
    <source>
        <dbReference type="Google" id="ProtNLM"/>
    </source>
</evidence>
<keyword evidence="3" id="KW-1185">Reference proteome</keyword>
<feature type="transmembrane region" description="Helical" evidence="1">
    <location>
        <begin position="12"/>
        <end position="33"/>
    </location>
</feature>
<evidence type="ECO:0000256" key="1">
    <source>
        <dbReference type="SAM" id="Phobius"/>
    </source>
</evidence>
<organism evidence="2 3">
    <name type="scientific">Alteromonas alba</name>
    <dbReference type="NCBI Taxonomy" id="2079529"/>
    <lineage>
        <taxon>Bacteria</taxon>
        <taxon>Pseudomonadati</taxon>
        <taxon>Pseudomonadota</taxon>
        <taxon>Gammaproteobacteria</taxon>
        <taxon>Alteromonadales</taxon>
        <taxon>Alteromonadaceae</taxon>
        <taxon>Alteromonas/Salinimonas group</taxon>
        <taxon>Alteromonas</taxon>
    </lineage>
</organism>
<accession>A0A2S9V7R5</accession>
<gene>
    <name evidence="2" type="ORF">C6Y40_17055</name>
</gene>